<dbReference type="InterPro" id="IPR000008">
    <property type="entry name" value="C2_dom"/>
</dbReference>
<evidence type="ECO:0000256" key="3">
    <source>
        <dbReference type="SAM" id="Phobius"/>
    </source>
</evidence>
<dbReference type="PROSITE" id="PS50004">
    <property type="entry name" value="C2"/>
    <property type="match status" value="3"/>
</dbReference>
<dbReference type="InterPro" id="IPR035892">
    <property type="entry name" value="C2_domain_sf"/>
</dbReference>
<dbReference type="CDD" id="cd00030">
    <property type="entry name" value="C2"/>
    <property type="match status" value="2"/>
</dbReference>
<feature type="domain" description="C2" evidence="4">
    <location>
        <begin position="587"/>
        <end position="710"/>
    </location>
</feature>
<evidence type="ECO:0000256" key="2">
    <source>
        <dbReference type="ARBA" id="ARBA00022837"/>
    </source>
</evidence>
<keyword evidence="1" id="KW-0479">Metal-binding</keyword>
<dbReference type="GO" id="GO:0005509">
    <property type="term" value="F:calcium ion binding"/>
    <property type="evidence" value="ECO:0007669"/>
    <property type="project" value="TreeGrafter"/>
</dbReference>
<dbReference type="PANTHER" id="PTHR45911">
    <property type="entry name" value="C2 DOMAIN-CONTAINING PROTEIN"/>
    <property type="match status" value="1"/>
</dbReference>
<organism evidence="5">
    <name type="scientific">Calcidiscus leptoporus</name>
    <dbReference type="NCBI Taxonomy" id="127549"/>
    <lineage>
        <taxon>Eukaryota</taxon>
        <taxon>Haptista</taxon>
        <taxon>Haptophyta</taxon>
        <taxon>Prymnesiophyceae</taxon>
        <taxon>Coccolithales</taxon>
        <taxon>Calcidiscaceae</taxon>
        <taxon>Calcidiscus</taxon>
    </lineage>
</organism>
<proteinExistence type="predicted"/>
<feature type="domain" description="C2" evidence="4">
    <location>
        <begin position="254"/>
        <end position="374"/>
    </location>
</feature>
<protein>
    <recommendedName>
        <fullName evidence="4">C2 domain-containing protein</fullName>
    </recommendedName>
</protein>
<accession>A0A7S0J5U2</accession>
<keyword evidence="3" id="KW-0812">Transmembrane</keyword>
<sequence>MPRNPFTAVRNKANGLRQAAFDYSLDAIETKLASLLNAAIAKDPWRPSFLSNPARKLAHELLSGLFNGARIAEDVALKETRKIASQVDSWPSPPNLRTRPFSWLRAKLLYTLMAGDKSFWWTARQPLFWLFVASTLFPFGVCLLSFTMLFFAIDWSDEYQMANYICSVKTTYAIQRLGLMMVGIVQLYLSSTSSTCESTGPGLADHEQLAVLTLIPQQLLVAVAFVQYSRLRALRRLIWKRKEAAKTQRGRGLRIRESVLAPAARSDRNERGVLIVRVLCANDLVAADHRGTSDPYASVKLGSSKRRTSTIMRTLSPKWNEGLGFEGTLGEMVAAGPLVVKLFDADVISKDDFLGETDVRLDRLFDTTVLAINDAPLRGVASGRVSLELTWKCFSDAATDSIQPQLASAPPPWEADVAQSASSFLVALDAIGELELLVTSARDLVPKDSGGTSDPYVQAKFAGIKLKTSTKTKTLVPEWNQVLSFKGVRGAQLDTEPLELKLYDRDTFSSDDFLGVIQVRLEALRTQRAITMVDARLAGARSGAISFTVAWLPGSAIQEAPPGCSSAERRASASRAPNTSLLSESARLRKLSIAGGVPHSLLDLARWGELEVHISRAHDLVAKDEDGLSDPFVVACLGHAKQRTPTIKNTLDPRWEETLCFEGLLGELVEKGPLLLTVWDYDAFSPNDFLGSLEAPLGPLLEKSSFEINCEPLDGVERGAITLDVTWFPHTLEHDEKALPWCGGRPSTVQKSMVRKDRPFRIVMIWDAVVSVSLLCLASADLLLRIRQHKWHAAISDLLPMWWQIYSLSTSPTERKLLWFISTFGGLVLSLPFVPFKLPGLSRPLLRLEKSGYDRSGQLRVVLTPGQMFMKYEEEPRLLSKAQTAAKSERAARSQKRSLV</sequence>
<evidence type="ECO:0000313" key="5">
    <source>
        <dbReference type="EMBL" id="CAD8541911.1"/>
    </source>
</evidence>
<dbReference type="SMART" id="SM00239">
    <property type="entry name" value="C2"/>
    <property type="match status" value="3"/>
</dbReference>
<dbReference type="Pfam" id="PF00168">
    <property type="entry name" value="C2"/>
    <property type="match status" value="3"/>
</dbReference>
<feature type="transmembrane region" description="Helical" evidence="3">
    <location>
        <begin position="127"/>
        <end position="152"/>
    </location>
</feature>
<dbReference type="PANTHER" id="PTHR45911:SF4">
    <property type="entry name" value="MULTIPLE C2 AND TRANSMEMBRANE DOMAIN-CONTAINING PROTEIN"/>
    <property type="match status" value="1"/>
</dbReference>
<reference evidence="5" key="1">
    <citation type="submission" date="2021-01" db="EMBL/GenBank/DDBJ databases">
        <authorList>
            <person name="Corre E."/>
            <person name="Pelletier E."/>
            <person name="Niang G."/>
            <person name="Scheremetjew M."/>
            <person name="Finn R."/>
            <person name="Kale V."/>
            <person name="Holt S."/>
            <person name="Cochrane G."/>
            <person name="Meng A."/>
            <person name="Brown T."/>
            <person name="Cohen L."/>
        </authorList>
    </citation>
    <scope>NUCLEOTIDE SEQUENCE</scope>
    <source>
        <strain evidence="5">RCC1130</strain>
    </source>
</reference>
<dbReference type="AlphaFoldDB" id="A0A7S0J5U2"/>
<feature type="transmembrane region" description="Helical" evidence="3">
    <location>
        <begin position="817"/>
        <end position="838"/>
    </location>
</feature>
<dbReference type="EMBL" id="HBER01034117">
    <property type="protein sequence ID" value="CAD8541911.1"/>
    <property type="molecule type" value="Transcribed_RNA"/>
</dbReference>
<evidence type="ECO:0000256" key="1">
    <source>
        <dbReference type="ARBA" id="ARBA00022723"/>
    </source>
</evidence>
<feature type="domain" description="C2" evidence="4">
    <location>
        <begin position="413"/>
        <end position="534"/>
    </location>
</feature>
<keyword evidence="3" id="KW-1133">Transmembrane helix</keyword>
<keyword evidence="3" id="KW-0472">Membrane</keyword>
<feature type="transmembrane region" description="Helical" evidence="3">
    <location>
        <begin position="760"/>
        <end position="780"/>
    </location>
</feature>
<dbReference type="Gene3D" id="2.60.40.150">
    <property type="entry name" value="C2 domain"/>
    <property type="match status" value="3"/>
</dbReference>
<name>A0A7S0J5U2_9EUKA</name>
<keyword evidence="2" id="KW-0106">Calcium</keyword>
<dbReference type="SUPFAM" id="SSF49562">
    <property type="entry name" value="C2 domain (Calcium/lipid-binding domain, CaLB)"/>
    <property type="match status" value="3"/>
</dbReference>
<evidence type="ECO:0000259" key="4">
    <source>
        <dbReference type="PROSITE" id="PS50004"/>
    </source>
</evidence>
<gene>
    <name evidence="5" type="ORF">CLEP1334_LOCUS17197</name>
</gene>
<dbReference type="GO" id="GO:0016020">
    <property type="term" value="C:membrane"/>
    <property type="evidence" value="ECO:0007669"/>
    <property type="project" value="TreeGrafter"/>
</dbReference>